<protein>
    <recommendedName>
        <fullName evidence="4">C2H2-type domain-containing protein</fullName>
    </recommendedName>
</protein>
<accession>A0AA35LV28</accession>
<keyword evidence="1" id="KW-0732">Signal</keyword>
<dbReference type="EMBL" id="CABFNP030000654">
    <property type="protein sequence ID" value="CAI6075489.1"/>
    <property type="molecule type" value="Genomic_DNA"/>
</dbReference>
<evidence type="ECO:0000313" key="3">
    <source>
        <dbReference type="Proteomes" id="UP001160390"/>
    </source>
</evidence>
<feature type="chain" id="PRO_5041324072" description="C2H2-type domain-containing protein" evidence="1">
    <location>
        <begin position="24"/>
        <end position="122"/>
    </location>
</feature>
<evidence type="ECO:0000256" key="1">
    <source>
        <dbReference type="SAM" id="SignalP"/>
    </source>
</evidence>
<gene>
    <name evidence="2" type="ORF">CCHLO57077_00016368</name>
</gene>
<reference evidence="2" key="1">
    <citation type="submission" date="2023-01" db="EMBL/GenBank/DDBJ databases">
        <authorList>
            <person name="Piombo E."/>
        </authorList>
    </citation>
    <scope>NUCLEOTIDE SEQUENCE</scope>
</reference>
<feature type="signal peptide" evidence="1">
    <location>
        <begin position="1"/>
        <end position="23"/>
    </location>
</feature>
<name>A0AA35LV28_9HYPO</name>
<dbReference type="AlphaFoldDB" id="A0AA35LV28"/>
<sequence length="122" mass="12977">MHFSALALVVATGLMSALSGVSAHQPDGVAHLRARSSKQILALALRSIDNDEADAIVARYYSEALAKRDFGDELVFNLVTRAACPYCGAEYAIQSGAMADHVASVHKGQGRKPLKPAKKGRK</sequence>
<evidence type="ECO:0000313" key="2">
    <source>
        <dbReference type="EMBL" id="CAI6075489.1"/>
    </source>
</evidence>
<comment type="caution">
    <text evidence="2">The sequence shown here is derived from an EMBL/GenBank/DDBJ whole genome shotgun (WGS) entry which is preliminary data.</text>
</comment>
<dbReference type="Proteomes" id="UP001160390">
    <property type="component" value="Unassembled WGS sequence"/>
</dbReference>
<organism evidence="2 3">
    <name type="scientific">Clonostachys chloroleuca</name>
    <dbReference type="NCBI Taxonomy" id="1926264"/>
    <lineage>
        <taxon>Eukaryota</taxon>
        <taxon>Fungi</taxon>
        <taxon>Dikarya</taxon>
        <taxon>Ascomycota</taxon>
        <taxon>Pezizomycotina</taxon>
        <taxon>Sordariomycetes</taxon>
        <taxon>Hypocreomycetidae</taxon>
        <taxon>Hypocreales</taxon>
        <taxon>Bionectriaceae</taxon>
        <taxon>Clonostachys</taxon>
    </lineage>
</organism>
<evidence type="ECO:0008006" key="4">
    <source>
        <dbReference type="Google" id="ProtNLM"/>
    </source>
</evidence>
<proteinExistence type="predicted"/>
<keyword evidence="3" id="KW-1185">Reference proteome</keyword>